<accession>A0AAF0BXB4</accession>
<protein>
    <submittedName>
        <fullName evidence="4">DUF2207 domain-containing protein</fullName>
    </submittedName>
</protein>
<feature type="transmembrane region" description="Helical" evidence="1">
    <location>
        <begin position="452"/>
        <end position="474"/>
    </location>
</feature>
<dbReference type="Proteomes" id="UP001216390">
    <property type="component" value="Chromosome"/>
</dbReference>
<feature type="transmembrane region" description="Helical" evidence="1">
    <location>
        <begin position="228"/>
        <end position="249"/>
    </location>
</feature>
<evidence type="ECO:0000313" key="5">
    <source>
        <dbReference type="Proteomes" id="UP001216390"/>
    </source>
</evidence>
<dbReference type="InterPro" id="IPR018702">
    <property type="entry name" value="DUF2207"/>
</dbReference>
<dbReference type="EMBL" id="CP116942">
    <property type="protein sequence ID" value="WCO68529.1"/>
    <property type="molecule type" value="Genomic_DNA"/>
</dbReference>
<name>A0AAF0BXB4_9ACTN</name>
<evidence type="ECO:0000313" key="4">
    <source>
        <dbReference type="EMBL" id="WCO68529.1"/>
    </source>
</evidence>
<dbReference type="InterPro" id="IPR048389">
    <property type="entry name" value="YciQ-like_C"/>
</dbReference>
<feature type="domain" description="DUF2207" evidence="2">
    <location>
        <begin position="36"/>
        <end position="201"/>
    </location>
</feature>
<dbReference type="AlphaFoldDB" id="A0AAF0BXB4"/>
<gene>
    <name evidence="4" type="ORF">PO878_07280</name>
</gene>
<dbReference type="RefSeq" id="WP_272738045.1">
    <property type="nucleotide sequence ID" value="NZ_CP116942.1"/>
</dbReference>
<organism evidence="4 5">
    <name type="scientific">Iamia majanohamensis</name>
    <dbReference type="NCBI Taxonomy" id="467976"/>
    <lineage>
        <taxon>Bacteria</taxon>
        <taxon>Bacillati</taxon>
        <taxon>Actinomycetota</taxon>
        <taxon>Acidimicrobiia</taxon>
        <taxon>Acidimicrobiales</taxon>
        <taxon>Iamiaceae</taxon>
        <taxon>Iamia</taxon>
    </lineage>
</organism>
<evidence type="ECO:0000256" key="1">
    <source>
        <dbReference type="SAM" id="Phobius"/>
    </source>
</evidence>
<reference evidence="4" key="1">
    <citation type="submission" date="2023-01" db="EMBL/GenBank/DDBJ databases">
        <title>The diversity of Class Acidimicrobiia in South China Sea sediment environments and the proposal of Iamia marina sp. nov., a novel species of the genus Iamia.</title>
        <authorList>
            <person name="He Y."/>
            <person name="Tian X."/>
        </authorList>
    </citation>
    <scope>NUCLEOTIDE SEQUENCE</scope>
    <source>
        <strain evidence="4">DSM 19957</strain>
    </source>
</reference>
<keyword evidence="1" id="KW-1133">Transmembrane helix</keyword>
<dbReference type="Pfam" id="PF09972">
    <property type="entry name" value="DUF2207"/>
    <property type="match status" value="1"/>
</dbReference>
<keyword evidence="1" id="KW-0812">Transmembrane</keyword>
<evidence type="ECO:0000259" key="2">
    <source>
        <dbReference type="Pfam" id="PF09972"/>
    </source>
</evidence>
<keyword evidence="1" id="KW-0472">Membrane</keyword>
<sequence length="598" mass="61908">MTVDLRLRHVAMAVLVLVLAGLAAFGIIGPAVGPERITSYDVVATIREDRTVAVREVIDWDFGGASRRGIFRTIPSDGGVPTQVEVTSPDAPDDLQVTPQGSTTEVRIGDPDVQISGRHRYVISYVLPSTVAGDRFALDAVGSEFDVPIEDATVLVQGAELTDTGCFVGAAGSAETCELTGSDGGYRVQVDDLDAGEGVTVDGDVVSTEAVDLPALPPFEGRADGARLRWALVVGGLAAVAAAATFVVCRQLGRNEVAGGGATEAAFAGGSSPFGPHRPTPGTPAPETRMVADSQMGELAGIEFVPPEGVEPWQASVVLREQVDDRAIGSWFAGQTAHDVLDMTPSGSSVVLSPGPRAAEADADTASILNRALAGRDRIDLNRWDHAFSSAWTRTGHTIGRWARSEGVFRRRPPQPGGMKLNLGLLVLLGFLFFPALASASASTGVLGLRGAVMAVLIALLVPVAAGWFAYGFLTRSLSARGSAIALRSESFRRFLHDSEAQHVEWAFDNGLLREYSAWAVALGEADAWNRAMAASAVPPPEIDHTHGIMAPVLYSSAFHSARTAPSSSGGGGGFSGGGFSGGGMVGGGGGGGGGGSW</sequence>
<feature type="transmembrane region" description="Helical" evidence="1">
    <location>
        <begin position="421"/>
        <end position="440"/>
    </location>
</feature>
<proteinExistence type="predicted"/>
<feature type="domain" description="Predicted membrane protein YciQ-like C-terminal" evidence="3">
    <location>
        <begin position="306"/>
        <end position="533"/>
    </location>
</feature>
<keyword evidence="5" id="KW-1185">Reference proteome</keyword>
<evidence type="ECO:0000259" key="3">
    <source>
        <dbReference type="Pfam" id="PF20990"/>
    </source>
</evidence>
<dbReference type="KEGG" id="ima:PO878_07280"/>
<dbReference type="Pfam" id="PF20990">
    <property type="entry name" value="DUF2207_C"/>
    <property type="match status" value="1"/>
</dbReference>